<evidence type="ECO:0000313" key="2">
    <source>
        <dbReference type="EMBL" id="TCM78082.1"/>
    </source>
</evidence>
<feature type="transmembrane region" description="Helical" evidence="1">
    <location>
        <begin position="190"/>
        <end position="208"/>
    </location>
</feature>
<keyword evidence="1" id="KW-1133">Transmembrane helix</keyword>
<feature type="transmembrane region" description="Helical" evidence="1">
    <location>
        <begin position="74"/>
        <end position="94"/>
    </location>
</feature>
<sequence length="214" mass="22860">MPFAIDEFLAVFAAYNAAIWPFQIVAYGLGLVVAFALVAQSHALMRLGFAGLAVLWAVNGIGYHMIFFAPINPVAPVFAASFVLQAVLLLASAIQPGDLRLRRRWGFRFVAGLMTIVYALAIYPVLGLWAGHGLMAGPMFGVAPCPTTIFTIGILMIAHGRWVVWLSTIPILWSLIGLSAAVQLGIPEDLGMPIAGALLAALLAAAFWQGRATR</sequence>
<keyword evidence="1" id="KW-0812">Transmembrane</keyword>
<dbReference type="Proteomes" id="UP000295277">
    <property type="component" value="Unassembled WGS sequence"/>
</dbReference>
<organism evidence="2 3">
    <name type="scientific">Rhodovulum steppense</name>
    <dbReference type="NCBI Taxonomy" id="540251"/>
    <lineage>
        <taxon>Bacteria</taxon>
        <taxon>Pseudomonadati</taxon>
        <taxon>Pseudomonadota</taxon>
        <taxon>Alphaproteobacteria</taxon>
        <taxon>Rhodobacterales</taxon>
        <taxon>Paracoccaceae</taxon>
        <taxon>Rhodovulum</taxon>
    </lineage>
</organism>
<dbReference type="InterPro" id="IPR045708">
    <property type="entry name" value="DUF6064"/>
</dbReference>
<dbReference type="RefSeq" id="WP_165899276.1">
    <property type="nucleotide sequence ID" value="NZ_SLVM01000027.1"/>
</dbReference>
<feature type="transmembrane region" description="Helical" evidence="1">
    <location>
        <begin position="20"/>
        <end position="40"/>
    </location>
</feature>
<evidence type="ECO:0000313" key="3">
    <source>
        <dbReference type="Proteomes" id="UP000295277"/>
    </source>
</evidence>
<keyword evidence="1" id="KW-0472">Membrane</keyword>
<comment type="caution">
    <text evidence="2">The sequence shown here is derived from an EMBL/GenBank/DDBJ whole genome shotgun (WGS) entry which is preliminary data.</text>
</comment>
<gene>
    <name evidence="2" type="ORF">EV216_12723</name>
</gene>
<keyword evidence="3" id="KW-1185">Reference proteome</keyword>
<feature type="transmembrane region" description="Helical" evidence="1">
    <location>
        <begin position="47"/>
        <end position="68"/>
    </location>
</feature>
<proteinExistence type="predicted"/>
<dbReference type="Pfam" id="PF19540">
    <property type="entry name" value="DUF6064"/>
    <property type="match status" value="1"/>
</dbReference>
<dbReference type="EMBL" id="SLVM01000027">
    <property type="protein sequence ID" value="TCM78082.1"/>
    <property type="molecule type" value="Genomic_DNA"/>
</dbReference>
<dbReference type="AlphaFoldDB" id="A0A4R1YM09"/>
<feature type="transmembrane region" description="Helical" evidence="1">
    <location>
        <begin position="135"/>
        <end position="155"/>
    </location>
</feature>
<protein>
    <submittedName>
        <fullName evidence="2">Uncharacterized protein</fullName>
    </submittedName>
</protein>
<accession>A0A4R1YM09</accession>
<name>A0A4R1YM09_9RHOB</name>
<feature type="transmembrane region" description="Helical" evidence="1">
    <location>
        <begin position="106"/>
        <end position="129"/>
    </location>
</feature>
<feature type="transmembrane region" description="Helical" evidence="1">
    <location>
        <begin position="162"/>
        <end position="184"/>
    </location>
</feature>
<reference evidence="2 3" key="1">
    <citation type="submission" date="2019-03" db="EMBL/GenBank/DDBJ databases">
        <title>Genomic Encyclopedia of Type Strains, Phase IV (KMG-IV): sequencing the most valuable type-strain genomes for metagenomic binning, comparative biology and taxonomic classification.</title>
        <authorList>
            <person name="Goeker M."/>
        </authorList>
    </citation>
    <scope>NUCLEOTIDE SEQUENCE [LARGE SCALE GENOMIC DNA]</scope>
    <source>
        <strain evidence="2 3">DSM 21153</strain>
    </source>
</reference>
<evidence type="ECO:0000256" key="1">
    <source>
        <dbReference type="SAM" id="Phobius"/>
    </source>
</evidence>